<dbReference type="Proteomes" id="UP000660554">
    <property type="component" value="Unassembled WGS sequence"/>
</dbReference>
<evidence type="ECO:0000256" key="1">
    <source>
        <dbReference type="SAM" id="Phobius"/>
    </source>
</evidence>
<sequence>MIVASSLDPTSQAWASGEVFGYMTAAAIGIGVLWWLTRAWRTQSTPPGSDPAQAARGKRKRTWFIAGVSVFIAAVASVKAFASYDPEPRAIETVAADGTEEYPVIVLPELFDRFRLLKGEDATRAEDEVLAGRKLPHSIRTGYYDQDADGSYDLFVMVNSADWDPKVAESKATKSISTEFRNLFTGAKARDVTRFDPGQHGGGLACGHVTGPDGDQTLCAWSDAANLVGVRHVHETDLAAAARTTVALRDAASS</sequence>
<evidence type="ECO:0000313" key="3">
    <source>
        <dbReference type="Proteomes" id="UP000660554"/>
    </source>
</evidence>
<keyword evidence="1" id="KW-1133">Transmembrane helix</keyword>
<name>A0ABQ3NXE8_STRVG</name>
<comment type="caution">
    <text evidence="2">The sequence shown here is derived from an EMBL/GenBank/DDBJ whole genome shotgun (WGS) entry which is preliminary data.</text>
</comment>
<keyword evidence="3" id="KW-1185">Reference proteome</keyword>
<dbReference type="EMBL" id="BNDV01000017">
    <property type="protein sequence ID" value="GHI17436.1"/>
    <property type="molecule type" value="Genomic_DNA"/>
</dbReference>
<feature type="transmembrane region" description="Helical" evidence="1">
    <location>
        <begin position="20"/>
        <end position="37"/>
    </location>
</feature>
<reference evidence="3" key="1">
    <citation type="submission" date="2020-09" db="EMBL/GenBank/DDBJ databases">
        <title>Whole genome shotgun sequence of Streptomyces cinnamonensis NBRC 15873.</title>
        <authorList>
            <person name="Komaki H."/>
            <person name="Tamura T."/>
        </authorList>
    </citation>
    <scope>NUCLEOTIDE SEQUENCE [LARGE SCALE GENOMIC DNA]</scope>
    <source>
        <strain evidence="3">NBRC 15873</strain>
    </source>
</reference>
<dbReference type="GeneID" id="86959250"/>
<gene>
    <name evidence="2" type="ORF">Scinn_68990</name>
</gene>
<organism evidence="2 3">
    <name type="scientific">Streptomyces virginiae</name>
    <name type="common">Streptomyces cinnamonensis</name>
    <dbReference type="NCBI Taxonomy" id="1961"/>
    <lineage>
        <taxon>Bacteria</taxon>
        <taxon>Bacillati</taxon>
        <taxon>Actinomycetota</taxon>
        <taxon>Actinomycetes</taxon>
        <taxon>Kitasatosporales</taxon>
        <taxon>Streptomycetaceae</taxon>
        <taxon>Streptomyces</taxon>
    </lineage>
</organism>
<dbReference type="RefSeq" id="WP_125539443.1">
    <property type="nucleotide sequence ID" value="NZ_BMRU01000029.1"/>
</dbReference>
<keyword evidence="1" id="KW-0472">Membrane</keyword>
<evidence type="ECO:0000313" key="2">
    <source>
        <dbReference type="EMBL" id="GHI17436.1"/>
    </source>
</evidence>
<protein>
    <submittedName>
        <fullName evidence="2">Uncharacterized protein</fullName>
    </submittedName>
</protein>
<keyword evidence="1" id="KW-0812">Transmembrane</keyword>
<accession>A0ABQ3NXE8</accession>
<proteinExistence type="predicted"/>
<feature type="transmembrane region" description="Helical" evidence="1">
    <location>
        <begin position="63"/>
        <end position="82"/>
    </location>
</feature>